<dbReference type="Proteomes" id="UP000230973">
    <property type="component" value="Unassembled WGS sequence"/>
</dbReference>
<evidence type="ECO:0000256" key="3">
    <source>
        <dbReference type="ARBA" id="ARBA00022679"/>
    </source>
</evidence>
<evidence type="ECO:0000256" key="1">
    <source>
        <dbReference type="ARBA" id="ARBA00006739"/>
    </source>
</evidence>
<evidence type="ECO:0000256" key="2">
    <source>
        <dbReference type="ARBA" id="ARBA00022676"/>
    </source>
</evidence>
<keyword evidence="4" id="KW-0472">Membrane</keyword>
<dbReference type="PANTHER" id="PTHR43179">
    <property type="entry name" value="RHAMNOSYLTRANSFERASE WBBL"/>
    <property type="match status" value="1"/>
</dbReference>
<keyword evidence="4" id="KW-1133">Transmembrane helix</keyword>
<dbReference type="PANTHER" id="PTHR43179:SF12">
    <property type="entry name" value="GALACTOFURANOSYLTRANSFERASE GLFT2"/>
    <property type="match status" value="1"/>
</dbReference>
<dbReference type="EMBL" id="PFLC01000051">
    <property type="protein sequence ID" value="PIY62157.1"/>
    <property type="molecule type" value="Genomic_DNA"/>
</dbReference>
<reference evidence="6" key="1">
    <citation type="submission" date="2017-09" db="EMBL/GenBank/DDBJ databases">
        <title>Depth-based differentiation of microbial function through sediment-hosted aquifers and enrichment of novel symbionts in the deep terrestrial subsurface.</title>
        <authorList>
            <person name="Probst A.J."/>
            <person name="Ladd B."/>
            <person name="Jarett J.K."/>
            <person name="Geller-Mcgrath D.E."/>
            <person name="Sieber C.M.K."/>
            <person name="Emerson J.B."/>
            <person name="Anantharaman K."/>
            <person name="Thomas B.C."/>
            <person name="Malmstrom R."/>
            <person name="Stieglmeier M."/>
            <person name="Klingl A."/>
            <person name="Woyke T."/>
            <person name="Ryan C.M."/>
            <person name="Banfield J.F."/>
        </authorList>
    </citation>
    <scope>NUCLEOTIDE SEQUENCE [LARGE SCALE GENOMIC DNA]</scope>
</reference>
<dbReference type="Gene3D" id="3.90.550.10">
    <property type="entry name" value="Spore Coat Polysaccharide Biosynthesis Protein SpsA, Chain A"/>
    <property type="match status" value="1"/>
</dbReference>
<dbReference type="GO" id="GO:0016757">
    <property type="term" value="F:glycosyltransferase activity"/>
    <property type="evidence" value="ECO:0007669"/>
    <property type="project" value="UniProtKB-KW"/>
</dbReference>
<evidence type="ECO:0000313" key="6">
    <source>
        <dbReference type="Proteomes" id="UP000230973"/>
    </source>
</evidence>
<dbReference type="CDD" id="cd04186">
    <property type="entry name" value="GT_2_like_c"/>
    <property type="match status" value="1"/>
</dbReference>
<keyword evidence="3" id="KW-0808">Transferase</keyword>
<comment type="similarity">
    <text evidence="1">Belongs to the glycosyltransferase 2 family.</text>
</comment>
<dbReference type="AlphaFoldDB" id="A0A2M7QAB1"/>
<gene>
    <name evidence="5" type="ORF">COY93_03725</name>
</gene>
<dbReference type="InterPro" id="IPR029044">
    <property type="entry name" value="Nucleotide-diphossugar_trans"/>
</dbReference>
<evidence type="ECO:0008006" key="7">
    <source>
        <dbReference type="Google" id="ProtNLM"/>
    </source>
</evidence>
<protein>
    <recommendedName>
        <fullName evidence="7">Glycosyltransferase 2-like domain-containing protein</fullName>
    </recommendedName>
</protein>
<dbReference type="Pfam" id="PF13641">
    <property type="entry name" value="Glyco_tranf_2_3"/>
    <property type="match status" value="1"/>
</dbReference>
<accession>A0A2M7QAB1</accession>
<evidence type="ECO:0000313" key="5">
    <source>
        <dbReference type="EMBL" id="PIY62157.1"/>
    </source>
</evidence>
<dbReference type="SUPFAM" id="SSF53448">
    <property type="entry name" value="Nucleotide-diphospho-sugar transferases"/>
    <property type="match status" value="1"/>
</dbReference>
<keyword evidence="4" id="KW-0812">Transmembrane</keyword>
<name>A0A2M7QAB1_9BACT</name>
<comment type="caution">
    <text evidence="5">The sequence shown here is derived from an EMBL/GenBank/DDBJ whole genome shotgun (WGS) entry which is preliminary data.</text>
</comment>
<sequence length="354" mass="40459">MSLPKIPKVTVIVLTFNSSKYLDGCFGTLEKINAEGLEVKVMVVDNGSSDGTPDEIRRRWPSFEVVDTGSNLGYASGNNVGIRLAIERGADYVYLLNHDTEVGPDFLVEAVRVAESDPQVGSVQSLLLLHPDRELVNSTGNAIHFLGFGYCQDYRRSVDRIDVETVREIPYASGAAVLCRLAALKQVGDFDERFFMYHEDLDLGWRLRLAGYRNVLAPKSVVWHKYEFSRSIGKWYYMERNRYLVLFKNLRLRTLIVLAPCLVLAEAGMAVPAAFGGWWGKKVRALTYFLRPSVWSYIIRERERVAAWRKVSDREIFSLFTPTVRDQEKASLFAEWVVNPLFEVTWKVVRPFIR</sequence>
<organism evidence="5 6">
    <name type="scientific">Candidatus Uhrbacteria bacterium CG_4_10_14_0_8_um_filter_58_22</name>
    <dbReference type="NCBI Taxonomy" id="1975029"/>
    <lineage>
        <taxon>Bacteria</taxon>
        <taxon>Candidatus Uhriibacteriota</taxon>
    </lineage>
</organism>
<feature type="transmembrane region" description="Helical" evidence="4">
    <location>
        <begin position="255"/>
        <end position="279"/>
    </location>
</feature>
<keyword evidence="2" id="KW-0328">Glycosyltransferase</keyword>
<evidence type="ECO:0000256" key="4">
    <source>
        <dbReference type="SAM" id="Phobius"/>
    </source>
</evidence>
<proteinExistence type="inferred from homology"/>